<evidence type="ECO:0000256" key="5">
    <source>
        <dbReference type="ARBA" id="ARBA00022757"/>
    </source>
</evidence>
<evidence type="ECO:0000256" key="8">
    <source>
        <dbReference type="ARBA" id="ARBA00023145"/>
    </source>
</evidence>
<dbReference type="PROSITE" id="PS50240">
    <property type="entry name" value="TRYPSIN_DOM"/>
    <property type="match status" value="3"/>
</dbReference>
<feature type="domain" description="Peptidase S1" evidence="13">
    <location>
        <begin position="62"/>
        <end position="282"/>
    </location>
</feature>
<dbReference type="SMART" id="SM00020">
    <property type="entry name" value="Tryp_SPc"/>
    <property type="match status" value="2"/>
</dbReference>
<feature type="domain" description="Peptidase S1" evidence="13">
    <location>
        <begin position="312"/>
        <end position="561"/>
    </location>
</feature>
<evidence type="ECO:0000256" key="3">
    <source>
        <dbReference type="ARBA" id="ARBA00022670"/>
    </source>
</evidence>
<evidence type="ECO:0000256" key="2">
    <source>
        <dbReference type="ARBA" id="ARBA00022525"/>
    </source>
</evidence>
<organism evidence="14 15">
    <name type="scientific">Anopheles melas</name>
    <dbReference type="NCBI Taxonomy" id="34690"/>
    <lineage>
        <taxon>Eukaryota</taxon>
        <taxon>Metazoa</taxon>
        <taxon>Ecdysozoa</taxon>
        <taxon>Arthropoda</taxon>
        <taxon>Hexapoda</taxon>
        <taxon>Insecta</taxon>
        <taxon>Pterygota</taxon>
        <taxon>Neoptera</taxon>
        <taxon>Endopterygota</taxon>
        <taxon>Diptera</taxon>
        <taxon>Nematocera</taxon>
        <taxon>Culicoidea</taxon>
        <taxon>Culicidae</taxon>
        <taxon>Anophelinae</taxon>
        <taxon>Anopheles</taxon>
    </lineage>
</organism>
<dbReference type="InterPro" id="IPR043504">
    <property type="entry name" value="Peptidase_S1_PA_chymotrypsin"/>
</dbReference>
<dbReference type="Gene3D" id="2.40.10.10">
    <property type="entry name" value="Trypsin-like serine proteases"/>
    <property type="match status" value="4"/>
</dbReference>
<keyword evidence="6" id="KW-0378">Hydrolase</keyword>
<dbReference type="GO" id="GO:0006508">
    <property type="term" value="P:proteolysis"/>
    <property type="evidence" value="ECO:0007669"/>
    <property type="project" value="UniProtKB-KW"/>
</dbReference>
<dbReference type="SUPFAM" id="SSF50494">
    <property type="entry name" value="Trypsin-like serine proteases"/>
    <property type="match status" value="3"/>
</dbReference>
<sequence>MLLRFQVIPFRQFCLLLFSPAKMLFQRWKMLHNKRNEIETGKEPTCTIAGDKMDDSNSGNLIVGGFVVSIDQVPYQAAVLHNGTFSCGGSIIGPRWILTALHCIETMEPSEYQIVVGTDDPENGAKLQVENMFAPPFLINGSVFDIALVMLRNRLEFNEMIQCLPLLKSIEEIAVGKPVVISGFGSTEEGGYEMVLKAANINILPLEECVKAYGLLIHEHMFCAGYREGQVDTCQGDSGGPLVLDSKLAGVIFYGEGCARVHYPGVYMSVPWFYDWIVNTVRAAPSTEVLAVISLPIEHCLNPDDNNTANMVVGGFQVNIETVPYQAAIFYAGELLCGGSIIGLHWVLTSYHCVSTRIPSDYGIVVGVTNPEADGRRIQVEDFIFPAVTESDKTYDIALVKLNQSLLYGEAVQCIPLLSAYDAIGPGKPAYISGFGFTEDGGPETQLKIATIQVLPWQTCQEAYPTLMRKYLLCAGLMEGQVDACQGDSGGPLVVDGQLAGVVFFGKGCADPNHPGVYISVPNMGVVRQAGLLVVMLAAVVLQFTCAQKLKDKDWSNMIVGGMKVEIEAVPYQAALLFSKSVECGGSIIGPRWILTSRHCINQHEPVNYAFAVGSTDPYKGKIVKVEKFFVPPESSNDDRYDIALAKLAESLQYSKAVQCIPLLSSKD</sequence>
<dbReference type="InterPro" id="IPR009003">
    <property type="entry name" value="Peptidase_S1_PA"/>
</dbReference>
<comment type="catalytic activity">
    <reaction evidence="11">
        <text>Preferential cleavage: Arg-|-Xaa, Lys-|-Xaa.</text>
        <dbReference type="EC" id="3.4.21.4"/>
    </reaction>
</comment>
<comment type="subcellular location">
    <subcellularLocation>
        <location evidence="1">Secreted</location>
    </subcellularLocation>
</comment>
<dbReference type="InterPro" id="IPR001254">
    <property type="entry name" value="Trypsin_dom"/>
</dbReference>
<dbReference type="AlphaFoldDB" id="A0A182TFP8"/>
<keyword evidence="5" id="KW-0222">Digestion</keyword>
<dbReference type="PRINTS" id="PR00722">
    <property type="entry name" value="CHYMOTRYPSIN"/>
</dbReference>
<dbReference type="GO" id="GO:0005576">
    <property type="term" value="C:extracellular region"/>
    <property type="evidence" value="ECO:0007669"/>
    <property type="project" value="UniProtKB-SubCell"/>
</dbReference>
<name>A0A182TFP8_9DIPT</name>
<feature type="domain" description="Peptidase S1" evidence="13">
    <location>
        <begin position="559"/>
        <end position="668"/>
    </location>
</feature>
<dbReference type="GO" id="GO:0004252">
    <property type="term" value="F:serine-type endopeptidase activity"/>
    <property type="evidence" value="ECO:0007669"/>
    <property type="project" value="UniProtKB-EC"/>
</dbReference>
<evidence type="ECO:0000259" key="13">
    <source>
        <dbReference type="PROSITE" id="PS50240"/>
    </source>
</evidence>
<reference evidence="14" key="2">
    <citation type="submission" date="2020-05" db="UniProtKB">
        <authorList>
            <consortium name="EnsemblMetazoa"/>
        </authorList>
    </citation>
    <scope>IDENTIFICATION</scope>
    <source>
        <strain evidence="14">CM1001059</strain>
    </source>
</reference>
<comment type="similarity">
    <text evidence="10">Belongs to the peptidase S1 family. CLIP subfamily.</text>
</comment>
<dbReference type="InterPro" id="IPR033116">
    <property type="entry name" value="TRYPSIN_SER"/>
</dbReference>
<evidence type="ECO:0000256" key="4">
    <source>
        <dbReference type="ARBA" id="ARBA00022729"/>
    </source>
</evidence>
<keyword evidence="7" id="KW-0720">Serine protease</keyword>
<protein>
    <recommendedName>
        <fullName evidence="12">trypsin</fullName>
        <ecNumber evidence="12">3.4.21.4</ecNumber>
    </recommendedName>
</protein>
<dbReference type="PROSITE" id="PS00135">
    <property type="entry name" value="TRYPSIN_SER"/>
    <property type="match status" value="2"/>
</dbReference>
<dbReference type="InterPro" id="IPR050430">
    <property type="entry name" value="Peptidase_S1"/>
</dbReference>
<evidence type="ECO:0000256" key="12">
    <source>
        <dbReference type="ARBA" id="ARBA00038868"/>
    </source>
</evidence>
<dbReference type="Proteomes" id="UP000075902">
    <property type="component" value="Unassembled WGS sequence"/>
</dbReference>
<dbReference type="FunFam" id="2.40.10.10:FF:000002">
    <property type="entry name" value="Transmembrane protease serine"/>
    <property type="match status" value="2"/>
</dbReference>
<keyword evidence="3" id="KW-0645">Protease</keyword>
<dbReference type="Pfam" id="PF00089">
    <property type="entry name" value="Trypsin"/>
    <property type="match status" value="3"/>
</dbReference>
<dbReference type="EnsemblMetazoa" id="AMEC001500-RA">
    <property type="protein sequence ID" value="AMEC001500-PA"/>
    <property type="gene ID" value="AMEC001500"/>
</dbReference>
<keyword evidence="15" id="KW-1185">Reference proteome</keyword>
<dbReference type="EC" id="3.4.21.4" evidence="12"/>
<dbReference type="VEuPathDB" id="VectorBase:AMEC001500"/>
<proteinExistence type="inferred from homology"/>
<evidence type="ECO:0000256" key="9">
    <source>
        <dbReference type="ARBA" id="ARBA00023157"/>
    </source>
</evidence>
<evidence type="ECO:0000313" key="14">
    <source>
        <dbReference type="EnsemblMetazoa" id="AMEC001500-PA"/>
    </source>
</evidence>
<evidence type="ECO:0000256" key="7">
    <source>
        <dbReference type="ARBA" id="ARBA00022825"/>
    </source>
</evidence>
<evidence type="ECO:0000256" key="11">
    <source>
        <dbReference type="ARBA" id="ARBA00036320"/>
    </source>
</evidence>
<accession>A0A182TFP8</accession>
<reference evidence="15" key="1">
    <citation type="submission" date="2014-01" db="EMBL/GenBank/DDBJ databases">
        <title>The Genome Sequence of Anopheles melas CM1001059_A (V2).</title>
        <authorList>
            <consortium name="The Broad Institute Genomics Platform"/>
            <person name="Neafsey D.E."/>
            <person name="Besansky N."/>
            <person name="Howell P."/>
            <person name="Walton C."/>
            <person name="Young S.K."/>
            <person name="Zeng Q."/>
            <person name="Gargeya S."/>
            <person name="Fitzgerald M."/>
            <person name="Haas B."/>
            <person name="Abouelleil A."/>
            <person name="Allen A.W."/>
            <person name="Alvarado L."/>
            <person name="Arachchi H.M."/>
            <person name="Berlin A.M."/>
            <person name="Chapman S.B."/>
            <person name="Gainer-Dewar J."/>
            <person name="Goldberg J."/>
            <person name="Griggs A."/>
            <person name="Gujja S."/>
            <person name="Hansen M."/>
            <person name="Howarth C."/>
            <person name="Imamovic A."/>
            <person name="Ireland A."/>
            <person name="Larimer J."/>
            <person name="McCowan C."/>
            <person name="Murphy C."/>
            <person name="Pearson M."/>
            <person name="Poon T.W."/>
            <person name="Priest M."/>
            <person name="Roberts A."/>
            <person name="Saif S."/>
            <person name="Shea T."/>
            <person name="Sisk P."/>
            <person name="Sykes S."/>
            <person name="Wortman J."/>
            <person name="Nusbaum C."/>
            <person name="Birren B."/>
        </authorList>
    </citation>
    <scope>NUCLEOTIDE SEQUENCE [LARGE SCALE GENOMIC DNA]</scope>
    <source>
        <strain evidence="15">CM1001059</strain>
    </source>
</reference>
<keyword evidence="9" id="KW-1015">Disulfide bond</keyword>
<dbReference type="CDD" id="cd00190">
    <property type="entry name" value="Tryp_SPc"/>
    <property type="match status" value="2"/>
</dbReference>
<dbReference type="STRING" id="34690.A0A182TFP8"/>
<evidence type="ECO:0000256" key="1">
    <source>
        <dbReference type="ARBA" id="ARBA00004613"/>
    </source>
</evidence>
<dbReference type="GO" id="GO:0007586">
    <property type="term" value="P:digestion"/>
    <property type="evidence" value="ECO:0007669"/>
    <property type="project" value="UniProtKB-KW"/>
</dbReference>
<keyword evidence="8" id="KW-0865">Zymogen</keyword>
<dbReference type="FunFam" id="2.40.10.10:FF:000068">
    <property type="entry name" value="transmembrane protease serine 2"/>
    <property type="match status" value="1"/>
</dbReference>
<evidence type="ECO:0000313" key="15">
    <source>
        <dbReference type="Proteomes" id="UP000075902"/>
    </source>
</evidence>
<dbReference type="InterPro" id="IPR001314">
    <property type="entry name" value="Peptidase_S1A"/>
</dbReference>
<dbReference type="PANTHER" id="PTHR24276">
    <property type="entry name" value="POLYSERASE-RELATED"/>
    <property type="match status" value="1"/>
</dbReference>
<dbReference type="PANTHER" id="PTHR24276:SF97">
    <property type="entry name" value="GH13245P2-RELATED"/>
    <property type="match status" value="1"/>
</dbReference>
<keyword evidence="2" id="KW-0964">Secreted</keyword>
<keyword evidence="4" id="KW-0732">Signal</keyword>
<evidence type="ECO:0000256" key="6">
    <source>
        <dbReference type="ARBA" id="ARBA00022801"/>
    </source>
</evidence>
<evidence type="ECO:0000256" key="10">
    <source>
        <dbReference type="ARBA" id="ARBA00024195"/>
    </source>
</evidence>